<evidence type="ECO:0000256" key="3">
    <source>
        <dbReference type="ARBA" id="ARBA00022723"/>
    </source>
</evidence>
<comment type="catalytic activity">
    <reaction evidence="21">
        <text>beta-cryptoxanthin + O2 = all-trans-10'-apo-beta-carotenal + (3R)-hydroxy-beta-ionone</text>
        <dbReference type="Rhea" id="RHEA:68440"/>
        <dbReference type="ChEBI" id="CHEBI:10362"/>
        <dbReference type="ChEBI" id="CHEBI:15379"/>
        <dbReference type="ChEBI" id="CHEBI:53153"/>
        <dbReference type="ChEBI" id="CHEBI:53173"/>
    </reaction>
    <physiologicalReaction direction="left-to-right" evidence="21">
        <dbReference type="Rhea" id="RHEA:68441"/>
    </physiologicalReaction>
</comment>
<sequence>MSLYLRNMSTFSAAVQGLPNIARLVRSVEENPDPIPTKVKGTIPTWIRGSFLRNGPGKFEFGNQHFNHWFDGMALMHRFQIEDGQVTYRSRFLQSDAYKKNNERDRIMVSEFGTIALPDPCKNIFQRFLSRFETLKASDNASVNFVKYKGDYYVSTETNFMHKIDPETLESKQKVDWSKFVAVNGATAHPHFDPDGTAYNMGNSYRNKGAFYNIIRVPPERDTPEETLEGAKVLCSIAPLDRSKPSYYHSFGMSENYVVLIEQPIKMDLFKIVTGRLRGKSIKDGIYWDPNQETIFHLIDKQTGKELPVKYYSKAMSTFHQINAFEEDGFLVVDLCCSDDGKAINNFLIQAMRQSGEALDEVMYNSLSRPLPRRFVLPLNISSETPLNQNLNTRPNSSATAVYRSRMQDYGGLEFPHINYAKYNTKPYRYYYGCGFRHLVGDSLIKMDLETKKFKIWRQPDLYPSEPVFIPTPDAKEEDDGVILSVIITPVQDKSTFLLALDAKTFEELGRAEVPVNIPYGFHGVFNSSA</sequence>
<evidence type="ECO:0000256" key="20">
    <source>
        <dbReference type="ARBA" id="ARBA00049156"/>
    </source>
</evidence>
<feature type="binding site" evidence="23">
    <location>
        <position position="523"/>
    </location>
    <ligand>
        <name>Fe cation</name>
        <dbReference type="ChEBI" id="CHEBI:24875"/>
        <note>catalytic</note>
    </ligand>
</feature>
<comment type="caution">
    <text evidence="25">The sequence shown here is derived from an EMBL/GenBank/DDBJ whole genome shotgun (WGS) entry which is preliminary data.</text>
</comment>
<comment type="catalytic activity">
    <reaction evidence="10">
        <text>(3R,6R)-3-hydroxy-10'-apo-alpha-carotenal + O2 = (3R,6R)-hydroxy-alpha-ionone + 4,9-dimethyldodeca-2,4,6,8,10-pentaenedial</text>
        <dbReference type="Rhea" id="RHEA:68436"/>
        <dbReference type="ChEBI" id="CHEBI:15379"/>
        <dbReference type="ChEBI" id="CHEBI:53171"/>
        <dbReference type="ChEBI" id="CHEBI:177903"/>
        <dbReference type="ChEBI" id="CHEBI:177904"/>
    </reaction>
    <physiologicalReaction direction="left-to-right" evidence="10">
        <dbReference type="Rhea" id="RHEA:68437"/>
    </physiologicalReaction>
</comment>
<dbReference type="PANTHER" id="PTHR10543">
    <property type="entry name" value="BETA-CAROTENE DIOXYGENASE"/>
    <property type="match status" value="1"/>
</dbReference>
<comment type="catalytic activity">
    <reaction evidence="14">
        <text>(3R)-3-hydroxy-10'-apo-beta-carotenal + O2 = 4,9-dimethyldodeca-2,4,6,8,10-pentaenedial + (3R)-hydroxy-beta-ionone</text>
        <dbReference type="Rhea" id="RHEA:68424"/>
        <dbReference type="ChEBI" id="CHEBI:15379"/>
        <dbReference type="ChEBI" id="CHEBI:53171"/>
        <dbReference type="ChEBI" id="CHEBI:53173"/>
        <dbReference type="ChEBI" id="CHEBI:177902"/>
    </reaction>
    <physiologicalReaction direction="left-to-right" evidence="14">
        <dbReference type="Rhea" id="RHEA:68425"/>
    </physiologicalReaction>
</comment>
<comment type="catalytic activity">
    <reaction evidence="20">
        <text>all-trans-beta-carotene + O2 = beta-ionone + all-trans-10'-apo-beta-carotenal</text>
        <dbReference type="Rhea" id="RHEA:26389"/>
        <dbReference type="ChEBI" id="CHEBI:15379"/>
        <dbReference type="ChEBI" id="CHEBI:17579"/>
        <dbReference type="ChEBI" id="CHEBI:32325"/>
        <dbReference type="ChEBI" id="CHEBI:53153"/>
        <dbReference type="EC" id="1.13.11.71"/>
    </reaction>
    <physiologicalReaction direction="left-to-right" evidence="20">
        <dbReference type="Rhea" id="RHEA:26390"/>
    </physiologicalReaction>
</comment>
<dbReference type="GO" id="GO:0016121">
    <property type="term" value="P:carotene catabolic process"/>
    <property type="evidence" value="ECO:0007669"/>
    <property type="project" value="TreeGrafter"/>
</dbReference>
<feature type="binding site" evidence="23">
    <location>
        <position position="189"/>
    </location>
    <ligand>
        <name>Fe cation</name>
        <dbReference type="ChEBI" id="CHEBI:24875"/>
        <note>catalytic</note>
    </ligand>
</feature>
<gene>
    <name evidence="25" type="ORF">DNTS_004707</name>
</gene>
<comment type="catalytic activity">
    <reaction evidence="16">
        <text>lutein + O2 = (3R,6R)-hydroxy-alpha-ionone + (3R)-3-hydroxy-10'-apo-beta-carotenal</text>
        <dbReference type="Rhea" id="RHEA:68428"/>
        <dbReference type="ChEBI" id="CHEBI:15379"/>
        <dbReference type="ChEBI" id="CHEBI:28838"/>
        <dbReference type="ChEBI" id="CHEBI:177902"/>
        <dbReference type="ChEBI" id="CHEBI:177904"/>
    </reaction>
    <physiologicalReaction direction="left-to-right" evidence="16">
        <dbReference type="Rhea" id="RHEA:68429"/>
    </physiologicalReaction>
</comment>
<comment type="catalytic activity">
    <reaction evidence="18">
        <text>all-trans-zeaxanthin + 2 O2 = 4,9-dimethyldodeca-2,4,6,8,10-pentaenedial + 2 (3R)-hydroxy-beta-ionone</text>
        <dbReference type="Rhea" id="RHEA:26393"/>
        <dbReference type="ChEBI" id="CHEBI:15379"/>
        <dbReference type="ChEBI" id="CHEBI:27547"/>
        <dbReference type="ChEBI" id="CHEBI:53171"/>
        <dbReference type="ChEBI" id="CHEBI:53173"/>
    </reaction>
    <physiologicalReaction direction="left-to-right" evidence="18">
        <dbReference type="Rhea" id="RHEA:26394"/>
    </physiologicalReaction>
</comment>
<evidence type="ECO:0000256" key="19">
    <source>
        <dbReference type="ARBA" id="ARBA00048862"/>
    </source>
</evidence>
<dbReference type="OrthoDB" id="407010at2759"/>
<keyword evidence="5" id="KW-0560">Oxidoreductase</keyword>
<dbReference type="PANTHER" id="PTHR10543:SF122">
    <property type="entry name" value="CAROTENOID-CLEAVING DIOXYGENASE, MITOCHONDRIAL"/>
    <property type="match status" value="1"/>
</dbReference>
<comment type="catalytic activity">
    <reaction evidence="15">
        <text>5-cis-lycopene + O2 = 5-cis-10'-apo-lycopenal + (3E,5E)-6,10-dimethylundeca-3,5,9-trien-2-one</text>
        <dbReference type="Rhea" id="RHEA:68444"/>
        <dbReference type="ChEBI" id="CHEBI:15379"/>
        <dbReference type="ChEBI" id="CHEBI:67207"/>
        <dbReference type="ChEBI" id="CHEBI:177905"/>
        <dbReference type="ChEBI" id="CHEBI:177906"/>
    </reaction>
    <physiologicalReaction direction="left-to-right" evidence="15">
        <dbReference type="Rhea" id="RHEA:68445"/>
    </physiologicalReaction>
</comment>
<evidence type="ECO:0000256" key="12">
    <source>
        <dbReference type="ARBA" id="ARBA00040536"/>
    </source>
</evidence>
<comment type="catalytic activity">
    <reaction evidence="17">
        <text>all-trans-10'-apo-beta-carotenal + O2 = beta-ionone + 4,9-dimethyldodeca-2,4,6,8,10-pentaenedial</text>
        <dbReference type="Rhea" id="RHEA:68452"/>
        <dbReference type="ChEBI" id="CHEBI:15379"/>
        <dbReference type="ChEBI" id="CHEBI:32325"/>
        <dbReference type="ChEBI" id="CHEBI:53153"/>
        <dbReference type="ChEBI" id="CHEBI:53171"/>
    </reaction>
    <physiologicalReaction direction="left-to-right" evidence="17">
        <dbReference type="Rhea" id="RHEA:68453"/>
    </physiologicalReaction>
</comment>
<evidence type="ECO:0000313" key="26">
    <source>
        <dbReference type="Proteomes" id="UP000316079"/>
    </source>
</evidence>
<protein>
    <recommendedName>
        <fullName evidence="12">Carotenoid-cleaving dioxygenase, mitochondrial</fullName>
        <ecNumber evidence="11">1.13.11.71</ecNumber>
    </recommendedName>
</protein>
<keyword evidence="6 23" id="KW-0408">Iron</keyword>
<comment type="catalytic activity">
    <reaction evidence="9">
        <text>all-trans-zeaxanthin + O2 = (3R)-3-hydroxy-10'-apo-beta-carotenal + (3R)-hydroxy-beta-ionone</text>
        <dbReference type="Rhea" id="RHEA:68104"/>
        <dbReference type="ChEBI" id="CHEBI:15379"/>
        <dbReference type="ChEBI" id="CHEBI:27547"/>
        <dbReference type="ChEBI" id="CHEBI:53173"/>
        <dbReference type="ChEBI" id="CHEBI:177902"/>
    </reaction>
    <physiologicalReaction direction="left-to-right" evidence="9">
        <dbReference type="Rhea" id="RHEA:68105"/>
    </physiologicalReaction>
</comment>
<evidence type="ECO:0000313" key="25">
    <source>
        <dbReference type="EMBL" id="TRY99939.1"/>
    </source>
</evidence>
<proteinExistence type="inferred from homology"/>
<dbReference type="AlphaFoldDB" id="A0A553RCM7"/>
<evidence type="ECO:0000256" key="9">
    <source>
        <dbReference type="ARBA" id="ARBA00035797"/>
    </source>
</evidence>
<dbReference type="Proteomes" id="UP000316079">
    <property type="component" value="Unassembled WGS sequence"/>
</dbReference>
<dbReference type="GO" id="GO:0003834">
    <property type="term" value="F:beta-carotene 15,15'-dioxygenase activity"/>
    <property type="evidence" value="ECO:0007669"/>
    <property type="project" value="TreeGrafter"/>
</dbReference>
<evidence type="ECO:0000256" key="18">
    <source>
        <dbReference type="ARBA" id="ARBA00048381"/>
    </source>
</evidence>
<dbReference type="Pfam" id="PF03055">
    <property type="entry name" value="RPE65"/>
    <property type="match status" value="1"/>
</dbReference>
<evidence type="ECO:0000256" key="6">
    <source>
        <dbReference type="ARBA" id="ARBA00023004"/>
    </source>
</evidence>
<feature type="binding site" evidence="23">
    <location>
        <position position="320"/>
    </location>
    <ligand>
        <name>Fe cation</name>
        <dbReference type="ChEBI" id="CHEBI:24875"/>
        <note>catalytic</note>
    </ligand>
</feature>
<dbReference type="EC" id="1.13.11.71" evidence="11"/>
<name>A0A553RCM7_9TELE</name>
<dbReference type="EMBL" id="SRMA01024906">
    <property type="protein sequence ID" value="TRY99939.1"/>
    <property type="molecule type" value="Genomic_DNA"/>
</dbReference>
<evidence type="ECO:0000256" key="5">
    <source>
        <dbReference type="ARBA" id="ARBA00023002"/>
    </source>
</evidence>
<organism evidence="25 26">
    <name type="scientific">Danionella cerebrum</name>
    <dbReference type="NCBI Taxonomy" id="2873325"/>
    <lineage>
        <taxon>Eukaryota</taxon>
        <taxon>Metazoa</taxon>
        <taxon>Chordata</taxon>
        <taxon>Craniata</taxon>
        <taxon>Vertebrata</taxon>
        <taxon>Euteleostomi</taxon>
        <taxon>Actinopterygii</taxon>
        <taxon>Neopterygii</taxon>
        <taxon>Teleostei</taxon>
        <taxon>Ostariophysi</taxon>
        <taxon>Cypriniformes</taxon>
        <taxon>Danionidae</taxon>
        <taxon>Danioninae</taxon>
        <taxon>Danionella</taxon>
    </lineage>
</organism>
<evidence type="ECO:0000256" key="24">
    <source>
        <dbReference type="RuleBase" id="RU003799"/>
    </source>
</evidence>
<dbReference type="GO" id="GO:0010436">
    <property type="term" value="F:carotenoid dioxygenase activity"/>
    <property type="evidence" value="ECO:0007669"/>
    <property type="project" value="TreeGrafter"/>
</dbReference>
<comment type="catalytic activity">
    <reaction evidence="19">
        <text>lutein + O2 = (3R,6R)-3-hydroxy-10'-apo-alpha-carotenal + (3R)-hydroxy-beta-ionone</text>
        <dbReference type="Rhea" id="RHEA:68432"/>
        <dbReference type="ChEBI" id="CHEBI:15379"/>
        <dbReference type="ChEBI" id="CHEBI:28838"/>
        <dbReference type="ChEBI" id="CHEBI:53173"/>
        <dbReference type="ChEBI" id="CHEBI:177903"/>
    </reaction>
    <physiologicalReaction direction="left-to-right" evidence="19">
        <dbReference type="Rhea" id="RHEA:68433"/>
    </physiologicalReaction>
</comment>
<dbReference type="GO" id="GO:0102076">
    <property type="term" value="F:beta,beta-carotene-9',10'-cleaving oxygenase activity"/>
    <property type="evidence" value="ECO:0007669"/>
    <property type="project" value="UniProtKB-EC"/>
</dbReference>
<comment type="function">
    <text evidence="13">Broad specificity mitochondrial dioxygenase that mediates the asymmetric oxidative cleavage of carotenoids. Cleaves carotenes (pure hydrocarbon carotenoids) such as all-trans-beta-carotene and lycopene as well as xanthophylls (oxygenated carotenoids) such as zeaxanthin, lutein and beta-cryptoxanthin at both the 9,10 and the 9',10' carbon-carbon double bond. Through its function in carotenoids metabolism regulates oxidative stress and the production of important signaling molecules.</text>
</comment>
<evidence type="ECO:0000256" key="11">
    <source>
        <dbReference type="ARBA" id="ARBA00038847"/>
    </source>
</evidence>
<comment type="cofactor">
    <cofactor evidence="23">
        <name>Fe(2+)</name>
        <dbReference type="ChEBI" id="CHEBI:29033"/>
    </cofactor>
    <text evidence="23">Binds 1 Fe(2+) ion per subunit.</text>
</comment>
<comment type="catalytic activity">
    <reaction evidence="22">
        <text>13-cis-lycopene + O2 = 13-cis-10'-apo-lycopenal + (3E,5E)-6,10-dimethylundeca-3,5,9-trien-2-one</text>
        <dbReference type="Rhea" id="RHEA:68448"/>
        <dbReference type="ChEBI" id="CHEBI:15379"/>
        <dbReference type="ChEBI" id="CHEBI:67207"/>
        <dbReference type="ChEBI" id="CHEBI:177907"/>
        <dbReference type="ChEBI" id="CHEBI:177908"/>
    </reaction>
    <physiologicalReaction direction="left-to-right" evidence="22">
        <dbReference type="Rhea" id="RHEA:68449"/>
    </physiologicalReaction>
</comment>
<evidence type="ECO:0000256" key="4">
    <source>
        <dbReference type="ARBA" id="ARBA00022964"/>
    </source>
</evidence>
<reference evidence="25 26" key="1">
    <citation type="journal article" date="2019" name="Sci. Data">
        <title>Hybrid genome assembly and annotation of Danionella translucida.</title>
        <authorList>
            <person name="Kadobianskyi M."/>
            <person name="Schulze L."/>
            <person name="Schuelke M."/>
            <person name="Judkewitz B."/>
        </authorList>
    </citation>
    <scope>NUCLEOTIDE SEQUENCE [LARGE SCALE GENOMIC DNA]</scope>
    <source>
        <strain evidence="25 26">Bolton</strain>
    </source>
</reference>
<dbReference type="InterPro" id="IPR004294">
    <property type="entry name" value="Carotenoid_Oase"/>
</dbReference>
<keyword evidence="8" id="KW-0496">Mitochondrion</keyword>
<evidence type="ECO:0000256" key="2">
    <source>
        <dbReference type="ARBA" id="ARBA00006787"/>
    </source>
</evidence>
<dbReference type="GO" id="GO:0005739">
    <property type="term" value="C:mitochondrion"/>
    <property type="evidence" value="ECO:0007669"/>
    <property type="project" value="UniProtKB-SubCell"/>
</dbReference>
<accession>A0A553RCM7</accession>
<feature type="binding site" evidence="23">
    <location>
        <position position="249"/>
    </location>
    <ligand>
        <name>Fe cation</name>
        <dbReference type="ChEBI" id="CHEBI:24875"/>
        <note>catalytic</note>
    </ligand>
</feature>
<comment type="similarity">
    <text evidence="2 24">Belongs to the carotenoid oxygenase family.</text>
</comment>
<comment type="subcellular location">
    <subcellularLocation>
        <location evidence="1">Mitochondrion</location>
    </subcellularLocation>
</comment>
<evidence type="ECO:0000256" key="22">
    <source>
        <dbReference type="ARBA" id="ARBA00049207"/>
    </source>
</evidence>
<keyword evidence="7" id="KW-0443">Lipid metabolism</keyword>
<evidence type="ECO:0000256" key="16">
    <source>
        <dbReference type="ARBA" id="ARBA00047865"/>
    </source>
</evidence>
<evidence type="ECO:0000256" key="23">
    <source>
        <dbReference type="PIRSR" id="PIRSR604294-1"/>
    </source>
</evidence>
<evidence type="ECO:0000256" key="13">
    <source>
        <dbReference type="ARBA" id="ARBA00045336"/>
    </source>
</evidence>
<evidence type="ECO:0000256" key="21">
    <source>
        <dbReference type="ARBA" id="ARBA00049190"/>
    </source>
</evidence>
<keyword evidence="26" id="KW-1185">Reference proteome</keyword>
<keyword evidence="4" id="KW-0223">Dioxygenase</keyword>
<dbReference type="GO" id="GO:0042574">
    <property type="term" value="P:retinal metabolic process"/>
    <property type="evidence" value="ECO:0007669"/>
    <property type="project" value="TreeGrafter"/>
</dbReference>
<dbReference type="STRING" id="623744.A0A553RCM7"/>
<evidence type="ECO:0000256" key="15">
    <source>
        <dbReference type="ARBA" id="ARBA00047747"/>
    </source>
</evidence>
<evidence type="ECO:0000256" key="10">
    <source>
        <dbReference type="ARBA" id="ARBA00036274"/>
    </source>
</evidence>
<evidence type="ECO:0000256" key="7">
    <source>
        <dbReference type="ARBA" id="ARBA00023098"/>
    </source>
</evidence>
<evidence type="ECO:0000256" key="1">
    <source>
        <dbReference type="ARBA" id="ARBA00004173"/>
    </source>
</evidence>
<evidence type="ECO:0000256" key="8">
    <source>
        <dbReference type="ARBA" id="ARBA00023128"/>
    </source>
</evidence>
<keyword evidence="3 23" id="KW-0479">Metal-binding</keyword>
<evidence type="ECO:0000256" key="17">
    <source>
        <dbReference type="ARBA" id="ARBA00048043"/>
    </source>
</evidence>
<dbReference type="GO" id="GO:0046872">
    <property type="term" value="F:metal ion binding"/>
    <property type="evidence" value="ECO:0007669"/>
    <property type="project" value="UniProtKB-KW"/>
</dbReference>
<evidence type="ECO:0000256" key="14">
    <source>
        <dbReference type="ARBA" id="ARBA00047577"/>
    </source>
</evidence>